<dbReference type="Proteomes" id="UP000297245">
    <property type="component" value="Unassembled WGS sequence"/>
</dbReference>
<keyword evidence="3" id="KW-0732">Signal</keyword>
<organism evidence="4 5">
    <name type="scientific">Dendrothele bispora (strain CBS 962.96)</name>
    <dbReference type="NCBI Taxonomy" id="1314807"/>
    <lineage>
        <taxon>Eukaryota</taxon>
        <taxon>Fungi</taxon>
        <taxon>Dikarya</taxon>
        <taxon>Basidiomycota</taxon>
        <taxon>Agaricomycotina</taxon>
        <taxon>Agaricomycetes</taxon>
        <taxon>Agaricomycetidae</taxon>
        <taxon>Agaricales</taxon>
        <taxon>Agaricales incertae sedis</taxon>
        <taxon>Dendrothele</taxon>
    </lineage>
</organism>
<dbReference type="EMBL" id="ML179505">
    <property type="protein sequence ID" value="THU86292.1"/>
    <property type="molecule type" value="Genomic_DNA"/>
</dbReference>
<sequence>MRLPQVLRGANLFLLSISLLCLLSLYPTQTLSLPLPRPKRDQNSSLSSTSTSPIPSSTPLTNLSPLQPSFSFDLAQNLPSTSYTLSPYQLPPSSSPSSSSTINSSSSSLPPLPPVSCLPFNIPSPSQECFSSMSAYSITFSDCGDPFVLCYCSDSNMTLTTAIDRLSRVPVGLRRYVGTVLVNPLPENEEVATAYTLHGTGDIHMFGDTQMDVWVHESMHAYDFTYFNTTSSTTSGNDLTPPPLQISNLPAWQNAIHNDTCAPDNYSATNYVEAFAQLGVLKFFTLANQGVLPSGMSSECMYSQLEFMDRLELFLDLETLFGNTCHVPVTDQDAKEKKKDDEKGKDNDEDEDEDEDVKGDVQVEPGDEFEKDRRVPTHYASPLTLNSTSKMPIPSPPNDTSTGNSNLQQQQNSTGLMSTVPLPLPTTTDSSKSNSHAVSVRFGPGLGRVAMIRSRGKNPVSSTATMTMLMHWQTVVTTTCIALLANINLVSLVTVMMIILNVGF</sequence>
<evidence type="ECO:0000256" key="3">
    <source>
        <dbReference type="SAM" id="SignalP"/>
    </source>
</evidence>
<feature type="signal peptide" evidence="3">
    <location>
        <begin position="1"/>
        <end position="32"/>
    </location>
</feature>
<proteinExistence type="predicted"/>
<accession>A0A4S8LBR6</accession>
<evidence type="ECO:0008006" key="6">
    <source>
        <dbReference type="Google" id="ProtNLM"/>
    </source>
</evidence>
<feature type="compositionally biased region" description="Basic and acidic residues" evidence="1">
    <location>
        <begin position="332"/>
        <end position="346"/>
    </location>
</feature>
<feature type="compositionally biased region" description="Polar residues" evidence="1">
    <location>
        <begin position="398"/>
        <end position="413"/>
    </location>
</feature>
<evidence type="ECO:0000313" key="4">
    <source>
        <dbReference type="EMBL" id="THU86292.1"/>
    </source>
</evidence>
<evidence type="ECO:0000256" key="2">
    <source>
        <dbReference type="SAM" id="Phobius"/>
    </source>
</evidence>
<evidence type="ECO:0000256" key="1">
    <source>
        <dbReference type="SAM" id="MobiDB-lite"/>
    </source>
</evidence>
<feature type="compositionally biased region" description="Acidic residues" evidence="1">
    <location>
        <begin position="347"/>
        <end position="357"/>
    </location>
</feature>
<dbReference type="OrthoDB" id="2142213at2759"/>
<keyword evidence="2" id="KW-0472">Membrane</keyword>
<reference evidence="4 5" key="1">
    <citation type="journal article" date="2019" name="Nat. Ecol. Evol.">
        <title>Megaphylogeny resolves global patterns of mushroom evolution.</title>
        <authorList>
            <person name="Varga T."/>
            <person name="Krizsan K."/>
            <person name="Foldi C."/>
            <person name="Dima B."/>
            <person name="Sanchez-Garcia M."/>
            <person name="Sanchez-Ramirez S."/>
            <person name="Szollosi G.J."/>
            <person name="Szarkandi J.G."/>
            <person name="Papp V."/>
            <person name="Albert L."/>
            <person name="Andreopoulos W."/>
            <person name="Angelini C."/>
            <person name="Antonin V."/>
            <person name="Barry K.W."/>
            <person name="Bougher N.L."/>
            <person name="Buchanan P."/>
            <person name="Buyck B."/>
            <person name="Bense V."/>
            <person name="Catcheside P."/>
            <person name="Chovatia M."/>
            <person name="Cooper J."/>
            <person name="Damon W."/>
            <person name="Desjardin D."/>
            <person name="Finy P."/>
            <person name="Geml J."/>
            <person name="Haridas S."/>
            <person name="Hughes K."/>
            <person name="Justo A."/>
            <person name="Karasinski D."/>
            <person name="Kautmanova I."/>
            <person name="Kiss B."/>
            <person name="Kocsube S."/>
            <person name="Kotiranta H."/>
            <person name="LaButti K.M."/>
            <person name="Lechner B.E."/>
            <person name="Liimatainen K."/>
            <person name="Lipzen A."/>
            <person name="Lukacs Z."/>
            <person name="Mihaltcheva S."/>
            <person name="Morgado L.N."/>
            <person name="Niskanen T."/>
            <person name="Noordeloos M.E."/>
            <person name="Ohm R.A."/>
            <person name="Ortiz-Santana B."/>
            <person name="Ovrebo C."/>
            <person name="Racz N."/>
            <person name="Riley R."/>
            <person name="Savchenko A."/>
            <person name="Shiryaev A."/>
            <person name="Soop K."/>
            <person name="Spirin V."/>
            <person name="Szebenyi C."/>
            <person name="Tomsovsky M."/>
            <person name="Tulloss R.E."/>
            <person name="Uehling J."/>
            <person name="Grigoriev I.V."/>
            <person name="Vagvolgyi C."/>
            <person name="Papp T."/>
            <person name="Martin F.M."/>
            <person name="Miettinen O."/>
            <person name="Hibbett D.S."/>
            <person name="Nagy L.G."/>
        </authorList>
    </citation>
    <scope>NUCLEOTIDE SEQUENCE [LARGE SCALE GENOMIC DNA]</scope>
    <source>
        <strain evidence="4 5">CBS 962.96</strain>
    </source>
</reference>
<feature type="compositionally biased region" description="Low complexity" evidence="1">
    <location>
        <begin position="95"/>
        <end position="107"/>
    </location>
</feature>
<feature type="region of interest" description="Disordered" evidence="1">
    <location>
        <begin position="86"/>
        <end position="107"/>
    </location>
</feature>
<feature type="compositionally biased region" description="Low complexity" evidence="1">
    <location>
        <begin position="44"/>
        <end position="59"/>
    </location>
</feature>
<name>A0A4S8LBR6_DENBC</name>
<gene>
    <name evidence="4" type="ORF">K435DRAFT_970365</name>
</gene>
<feature type="chain" id="PRO_5020974342" description="Conidiation-specific protein 13" evidence="3">
    <location>
        <begin position="33"/>
        <end position="504"/>
    </location>
</feature>
<dbReference type="AlphaFoldDB" id="A0A4S8LBR6"/>
<feature type="region of interest" description="Disordered" evidence="1">
    <location>
        <begin position="33"/>
        <end position="59"/>
    </location>
</feature>
<keyword evidence="2" id="KW-1133">Transmembrane helix</keyword>
<evidence type="ECO:0000313" key="5">
    <source>
        <dbReference type="Proteomes" id="UP000297245"/>
    </source>
</evidence>
<protein>
    <recommendedName>
        <fullName evidence="6">Conidiation-specific protein 13</fullName>
    </recommendedName>
</protein>
<feature type="transmembrane region" description="Helical" evidence="2">
    <location>
        <begin position="481"/>
        <end position="502"/>
    </location>
</feature>
<feature type="region of interest" description="Disordered" evidence="1">
    <location>
        <begin position="331"/>
        <end position="413"/>
    </location>
</feature>
<keyword evidence="5" id="KW-1185">Reference proteome</keyword>
<keyword evidence="2" id="KW-0812">Transmembrane</keyword>